<dbReference type="EMBL" id="JH668227">
    <property type="protein sequence ID" value="EIM22577.1"/>
    <property type="molecule type" value="Genomic_DNA"/>
</dbReference>
<proteinExistence type="predicted"/>
<protein>
    <submittedName>
        <fullName evidence="3">Uncharacterized protein</fullName>
    </submittedName>
</protein>
<feature type="region of interest" description="Disordered" evidence="1">
    <location>
        <begin position="1"/>
        <end position="49"/>
    </location>
</feature>
<dbReference type="KEGG" id="wse:WALSEDRAFT_63215"/>
<keyword evidence="2" id="KW-0472">Membrane</keyword>
<dbReference type="OMA" id="PLGRQFI"/>
<dbReference type="OrthoDB" id="10448001at2759"/>
<dbReference type="GeneID" id="18474820"/>
<gene>
    <name evidence="3" type="ORF">WALSEDRAFT_63215</name>
</gene>
<dbReference type="RefSeq" id="XP_006957247.1">
    <property type="nucleotide sequence ID" value="XM_006957185.1"/>
</dbReference>
<keyword evidence="2" id="KW-1133">Transmembrane helix</keyword>
<dbReference type="Proteomes" id="UP000005242">
    <property type="component" value="Unassembled WGS sequence"/>
</dbReference>
<evidence type="ECO:0000313" key="4">
    <source>
        <dbReference type="Proteomes" id="UP000005242"/>
    </source>
</evidence>
<reference evidence="3 4" key="1">
    <citation type="journal article" date="2012" name="Fungal Genet. Biol.">
        <title>The genome of the xerotolerant mold Wallemia sebi reveals adaptations to osmotic stress and suggests cryptic sexual reproduction.</title>
        <authorList>
            <person name="Padamsee M."/>
            <person name="Kumar T.K.A."/>
            <person name="Riley R."/>
            <person name="Binder M."/>
            <person name="Boyd A."/>
            <person name="Calvo A.M."/>
            <person name="Furukawa K."/>
            <person name="Hesse C."/>
            <person name="Hohmann S."/>
            <person name="James T.Y."/>
            <person name="LaButti K."/>
            <person name="Lapidus A."/>
            <person name="Lindquist E."/>
            <person name="Lucas S."/>
            <person name="Miller K."/>
            <person name="Shantappa S."/>
            <person name="Grigoriev I.V."/>
            <person name="Hibbett D.S."/>
            <person name="McLaughlin D.J."/>
            <person name="Spatafora J.W."/>
            <person name="Aime M.C."/>
        </authorList>
    </citation>
    <scope>NUCLEOTIDE SEQUENCE [LARGE SCALE GENOMIC DNA]</scope>
    <source>
        <strain evidence="4">ATCC MYA-4683 / CBS 633.66</strain>
    </source>
</reference>
<keyword evidence="4" id="KW-1185">Reference proteome</keyword>
<sequence>MAPTIENTQEEDHSPHSSDDSSAIYSKRQLSNLPVGNGERGGNANSPFDDLPVEIDLSILKDPPPDPLTPDSKFCIALLSLGPPLGRQYIECLETPSTPQVAASAVMGILSILLSLGAIIRIIRKSIKIQLRVIR</sequence>
<feature type="compositionally biased region" description="Basic and acidic residues" evidence="1">
    <location>
        <begin position="10"/>
        <end position="19"/>
    </location>
</feature>
<dbReference type="HOGENOM" id="CLU_2028510_0_0_1"/>
<organism evidence="3 4">
    <name type="scientific">Wallemia mellicola (strain ATCC MYA-4683 / CBS 633.66)</name>
    <name type="common">Wallemia sebi (CBS 633.66)</name>
    <dbReference type="NCBI Taxonomy" id="671144"/>
    <lineage>
        <taxon>Eukaryota</taxon>
        <taxon>Fungi</taxon>
        <taxon>Dikarya</taxon>
        <taxon>Basidiomycota</taxon>
        <taxon>Wallemiomycotina</taxon>
        <taxon>Wallemiomycetes</taxon>
        <taxon>Wallemiales</taxon>
        <taxon>Wallemiaceae</taxon>
        <taxon>Wallemia</taxon>
    </lineage>
</organism>
<feature type="transmembrane region" description="Helical" evidence="2">
    <location>
        <begin position="101"/>
        <end position="123"/>
    </location>
</feature>
<evidence type="ECO:0000256" key="2">
    <source>
        <dbReference type="SAM" id="Phobius"/>
    </source>
</evidence>
<dbReference type="AlphaFoldDB" id="I4YF35"/>
<dbReference type="InParanoid" id="I4YF35"/>
<name>I4YF35_WALMC</name>
<evidence type="ECO:0000313" key="3">
    <source>
        <dbReference type="EMBL" id="EIM22577.1"/>
    </source>
</evidence>
<accession>I4YF35</accession>
<evidence type="ECO:0000256" key="1">
    <source>
        <dbReference type="SAM" id="MobiDB-lite"/>
    </source>
</evidence>
<keyword evidence="2" id="KW-0812">Transmembrane</keyword>